<proteinExistence type="predicted"/>
<feature type="transmembrane region" description="Helical" evidence="1">
    <location>
        <begin position="7"/>
        <end position="29"/>
    </location>
</feature>
<comment type="caution">
    <text evidence="2">The sequence shown here is derived from an EMBL/GenBank/DDBJ whole genome shotgun (WGS) entry which is preliminary data.</text>
</comment>
<keyword evidence="1" id="KW-0812">Transmembrane</keyword>
<evidence type="ECO:0000313" key="3">
    <source>
        <dbReference type="Proteomes" id="UP001274896"/>
    </source>
</evidence>
<accession>A0AAE0R631</accession>
<reference evidence="2" key="1">
    <citation type="submission" date="2023-06" db="EMBL/GenBank/DDBJ databases">
        <title>Male Hemibagrus guttatus genome.</title>
        <authorList>
            <person name="Bian C."/>
        </authorList>
    </citation>
    <scope>NUCLEOTIDE SEQUENCE</scope>
    <source>
        <strain evidence="2">Male_cb2023</strain>
        <tissue evidence="2">Muscle</tissue>
    </source>
</reference>
<organism evidence="2 3">
    <name type="scientific">Hemibagrus guttatus</name>
    <dbReference type="NCBI Taxonomy" id="175788"/>
    <lineage>
        <taxon>Eukaryota</taxon>
        <taxon>Metazoa</taxon>
        <taxon>Chordata</taxon>
        <taxon>Craniata</taxon>
        <taxon>Vertebrata</taxon>
        <taxon>Euteleostomi</taxon>
        <taxon>Actinopterygii</taxon>
        <taxon>Neopterygii</taxon>
        <taxon>Teleostei</taxon>
        <taxon>Ostariophysi</taxon>
        <taxon>Siluriformes</taxon>
        <taxon>Bagridae</taxon>
        <taxon>Hemibagrus</taxon>
    </lineage>
</organism>
<gene>
    <name evidence="2" type="ORF">QTP70_014076</name>
</gene>
<evidence type="ECO:0000313" key="2">
    <source>
        <dbReference type="EMBL" id="KAK3543263.1"/>
    </source>
</evidence>
<protein>
    <submittedName>
        <fullName evidence="2">Uncharacterized protein</fullName>
    </submittedName>
</protein>
<name>A0AAE0R631_9TELE</name>
<keyword evidence="3" id="KW-1185">Reference proteome</keyword>
<dbReference type="AlphaFoldDB" id="A0AAE0R631"/>
<keyword evidence="1" id="KW-1133">Transmembrane helix</keyword>
<evidence type="ECO:0000256" key="1">
    <source>
        <dbReference type="SAM" id="Phobius"/>
    </source>
</evidence>
<feature type="transmembrane region" description="Helical" evidence="1">
    <location>
        <begin position="35"/>
        <end position="56"/>
    </location>
</feature>
<dbReference type="EMBL" id="JAUCMX010000006">
    <property type="protein sequence ID" value="KAK3543263.1"/>
    <property type="molecule type" value="Genomic_DNA"/>
</dbReference>
<dbReference type="Proteomes" id="UP001274896">
    <property type="component" value="Unassembled WGS sequence"/>
</dbReference>
<feature type="non-terminal residue" evidence="2">
    <location>
        <position position="1"/>
    </location>
</feature>
<sequence>EDMGLIIGIDLTVLLGLITYMCFIIYTHIITAMGITLGIITALGISMGIIMAMGIANMNHRL</sequence>
<keyword evidence="1" id="KW-0472">Membrane</keyword>